<sequence length="99" mass="11239">MRSPSGYQLPQLFTSTEEKRQSIQGSKIQEMAILRTALFILLIITASSKPVSRHEYPFLKMLDNSSESSESSQSRNYRRDSPSLSCNDNNATSHRRDKG</sequence>
<evidence type="ECO:0000313" key="3">
    <source>
        <dbReference type="Proteomes" id="UP001221898"/>
    </source>
</evidence>
<feature type="compositionally biased region" description="Low complexity" evidence="1">
    <location>
        <begin position="65"/>
        <end position="74"/>
    </location>
</feature>
<dbReference type="EMBL" id="JAINUG010000100">
    <property type="protein sequence ID" value="KAJ8397103.1"/>
    <property type="molecule type" value="Genomic_DNA"/>
</dbReference>
<evidence type="ECO:0000256" key="1">
    <source>
        <dbReference type="SAM" id="MobiDB-lite"/>
    </source>
</evidence>
<accession>A0AAD7S736</accession>
<name>A0AAD7S736_9TELE</name>
<evidence type="ECO:0000313" key="2">
    <source>
        <dbReference type="EMBL" id="KAJ8397103.1"/>
    </source>
</evidence>
<reference evidence="2" key="1">
    <citation type="journal article" date="2023" name="Science">
        <title>Genome structures resolve the early diversification of teleost fishes.</title>
        <authorList>
            <person name="Parey E."/>
            <person name="Louis A."/>
            <person name="Montfort J."/>
            <person name="Bouchez O."/>
            <person name="Roques C."/>
            <person name="Iampietro C."/>
            <person name="Lluch J."/>
            <person name="Castinel A."/>
            <person name="Donnadieu C."/>
            <person name="Desvignes T."/>
            <person name="Floi Bucao C."/>
            <person name="Jouanno E."/>
            <person name="Wen M."/>
            <person name="Mejri S."/>
            <person name="Dirks R."/>
            <person name="Jansen H."/>
            <person name="Henkel C."/>
            <person name="Chen W.J."/>
            <person name="Zahm M."/>
            <person name="Cabau C."/>
            <person name="Klopp C."/>
            <person name="Thompson A.W."/>
            <person name="Robinson-Rechavi M."/>
            <person name="Braasch I."/>
            <person name="Lecointre G."/>
            <person name="Bobe J."/>
            <person name="Postlethwait J.H."/>
            <person name="Berthelot C."/>
            <person name="Roest Crollius H."/>
            <person name="Guiguen Y."/>
        </authorList>
    </citation>
    <scope>NUCLEOTIDE SEQUENCE</scope>
    <source>
        <strain evidence="2">NC1722</strain>
    </source>
</reference>
<feature type="compositionally biased region" description="Polar residues" evidence="1">
    <location>
        <begin position="1"/>
        <end position="15"/>
    </location>
</feature>
<comment type="caution">
    <text evidence="2">The sequence shown here is derived from an EMBL/GenBank/DDBJ whole genome shotgun (WGS) entry which is preliminary data.</text>
</comment>
<organism evidence="2 3">
    <name type="scientific">Aldrovandia affinis</name>
    <dbReference type="NCBI Taxonomy" id="143900"/>
    <lineage>
        <taxon>Eukaryota</taxon>
        <taxon>Metazoa</taxon>
        <taxon>Chordata</taxon>
        <taxon>Craniata</taxon>
        <taxon>Vertebrata</taxon>
        <taxon>Euteleostomi</taxon>
        <taxon>Actinopterygii</taxon>
        <taxon>Neopterygii</taxon>
        <taxon>Teleostei</taxon>
        <taxon>Notacanthiformes</taxon>
        <taxon>Halosauridae</taxon>
        <taxon>Aldrovandia</taxon>
    </lineage>
</organism>
<feature type="compositionally biased region" description="Polar residues" evidence="1">
    <location>
        <begin position="82"/>
        <end position="92"/>
    </location>
</feature>
<gene>
    <name evidence="2" type="ORF">AAFF_G00009570</name>
</gene>
<feature type="region of interest" description="Disordered" evidence="1">
    <location>
        <begin position="62"/>
        <end position="99"/>
    </location>
</feature>
<dbReference type="AlphaFoldDB" id="A0AAD7S736"/>
<proteinExistence type="predicted"/>
<feature type="region of interest" description="Disordered" evidence="1">
    <location>
        <begin position="1"/>
        <end position="25"/>
    </location>
</feature>
<dbReference type="Proteomes" id="UP001221898">
    <property type="component" value="Unassembled WGS sequence"/>
</dbReference>
<protein>
    <submittedName>
        <fullName evidence="2">Uncharacterized protein</fullName>
    </submittedName>
</protein>
<keyword evidence="3" id="KW-1185">Reference proteome</keyword>